<gene>
    <name evidence="1" type="ORF">NPIL_635881</name>
</gene>
<proteinExistence type="predicted"/>
<organism evidence="1 2">
    <name type="scientific">Nephila pilipes</name>
    <name type="common">Giant wood spider</name>
    <name type="synonym">Nephila maculata</name>
    <dbReference type="NCBI Taxonomy" id="299642"/>
    <lineage>
        <taxon>Eukaryota</taxon>
        <taxon>Metazoa</taxon>
        <taxon>Ecdysozoa</taxon>
        <taxon>Arthropoda</taxon>
        <taxon>Chelicerata</taxon>
        <taxon>Arachnida</taxon>
        <taxon>Araneae</taxon>
        <taxon>Araneomorphae</taxon>
        <taxon>Entelegynae</taxon>
        <taxon>Araneoidea</taxon>
        <taxon>Nephilidae</taxon>
        <taxon>Nephila</taxon>
    </lineage>
</organism>
<comment type="caution">
    <text evidence="1">The sequence shown here is derived from an EMBL/GenBank/DDBJ whole genome shotgun (WGS) entry which is preliminary data.</text>
</comment>
<dbReference type="EMBL" id="BMAW01046468">
    <property type="protein sequence ID" value="GFS55602.1"/>
    <property type="molecule type" value="Genomic_DNA"/>
</dbReference>
<protein>
    <submittedName>
        <fullName evidence="1">Uncharacterized protein</fullName>
    </submittedName>
</protein>
<reference evidence="1" key="1">
    <citation type="submission" date="2020-08" db="EMBL/GenBank/DDBJ databases">
        <title>Multicomponent nature underlies the extraordinary mechanical properties of spider dragline silk.</title>
        <authorList>
            <person name="Kono N."/>
            <person name="Nakamura H."/>
            <person name="Mori M."/>
            <person name="Yoshida Y."/>
            <person name="Ohtoshi R."/>
            <person name="Malay A.D."/>
            <person name="Moran D.A.P."/>
            <person name="Tomita M."/>
            <person name="Numata K."/>
            <person name="Arakawa K."/>
        </authorList>
    </citation>
    <scope>NUCLEOTIDE SEQUENCE</scope>
</reference>
<accession>A0A8X6K1T8</accession>
<keyword evidence="2" id="KW-1185">Reference proteome</keyword>
<evidence type="ECO:0000313" key="1">
    <source>
        <dbReference type="EMBL" id="GFS55602.1"/>
    </source>
</evidence>
<name>A0A8X6K1T8_NEPPI</name>
<dbReference type="Proteomes" id="UP000887013">
    <property type="component" value="Unassembled WGS sequence"/>
</dbReference>
<evidence type="ECO:0000313" key="2">
    <source>
        <dbReference type="Proteomes" id="UP000887013"/>
    </source>
</evidence>
<dbReference type="AlphaFoldDB" id="A0A8X6K1T8"/>
<sequence length="72" mass="7921">MIADASSSLTEKTDDSQWMAKSSQLGSWVMMSYPICVAGGTLNGVTARLLNNCMTEFKKETLKQEQNVLFAL</sequence>